<accession>B9ERL4</accession>
<dbReference type="EMBL" id="BX548175">
    <property type="protein sequence ID" value="CAX32069.1"/>
    <property type="molecule type" value="Genomic_DNA"/>
</dbReference>
<keyword evidence="3" id="KW-1185">Reference proteome</keyword>
<proteinExistence type="predicted"/>
<organism evidence="2 3">
    <name type="scientific">Prochlorococcus marinus (strain MIT 9313)</name>
    <dbReference type="NCBI Taxonomy" id="74547"/>
    <lineage>
        <taxon>Bacteria</taxon>
        <taxon>Bacillati</taxon>
        <taxon>Cyanobacteriota</taxon>
        <taxon>Cyanophyceae</taxon>
        <taxon>Synechococcales</taxon>
        <taxon>Prochlorococcaceae</taxon>
        <taxon>Prochlorococcus</taxon>
    </lineage>
</organism>
<dbReference type="AlphaFoldDB" id="B9ERL4"/>
<sequence>MRGLVWIACEKTTVVKTAGSILSIDEYKYNQH</sequence>
<dbReference type="EMBL" id="BX548175">
    <property type="protein sequence ID" value="CAX31962.1"/>
    <property type="molecule type" value="Genomic_DNA"/>
</dbReference>
<protein>
    <submittedName>
        <fullName evidence="2">Uncharacterized protein</fullName>
    </submittedName>
</protein>
<reference evidence="2 3" key="1">
    <citation type="journal article" date="2003" name="Nature">
        <title>Genome divergence in two Prochlorococcus ecotypes reflects oceanic niche differentiation.</title>
        <authorList>
            <person name="Rocap G."/>
            <person name="Larimer F.W."/>
            <person name="Lamerdin J.E."/>
            <person name="Malfatti S."/>
            <person name="Chain P."/>
            <person name="Ahlgren N.A."/>
            <person name="Arellano A."/>
            <person name="Coleman M."/>
            <person name="Hauser L."/>
            <person name="Hess W.R."/>
            <person name="Johnson Z.I."/>
            <person name="Land M.L."/>
            <person name="Lindell D."/>
            <person name="Post A.F."/>
            <person name="Regala W."/>
            <person name="Shah M."/>
            <person name="Shaw S.L."/>
            <person name="Steglich C."/>
            <person name="Sullivan M.B."/>
            <person name="Ting C.S."/>
            <person name="Tolonen A."/>
            <person name="Webb E.A."/>
            <person name="Zinser E.R."/>
            <person name="Chisholm S.W."/>
        </authorList>
    </citation>
    <scope>NUCLEOTIDE SEQUENCE [LARGE SCALE GENOMIC DNA]</scope>
    <source>
        <strain evidence="3">MIT 9313</strain>
        <strain evidence="2">MIT9313</strain>
    </source>
</reference>
<dbReference type="HOGENOM" id="CLU_3390844_0_0_3"/>
<evidence type="ECO:0000313" key="1">
    <source>
        <dbReference type="EMBL" id="CAX31962.1"/>
    </source>
</evidence>
<dbReference type="KEGG" id="pmt:PMT_2550"/>
<evidence type="ECO:0000313" key="2">
    <source>
        <dbReference type="EMBL" id="CAX32069.1"/>
    </source>
</evidence>
<name>B9ERL4_PROMM</name>
<gene>
    <name evidence="1" type="ordered locus">PMT_2444</name>
    <name evidence="2" type="ordered locus">PMT_2550</name>
</gene>
<evidence type="ECO:0000313" key="3">
    <source>
        <dbReference type="Proteomes" id="UP000001423"/>
    </source>
</evidence>
<dbReference type="Proteomes" id="UP000001423">
    <property type="component" value="Chromosome"/>
</dbReference>
<dbReference type="KEGG" id="pmt:PMT_2444"/>